<name>A0A2N8UE57_9BASI</name>
<evidence type="ECO:0000313" key="3">
    <source>
        <dbReference type="Proteomes" id="UP000239563"/>
    </source>
</evidence>
<evidence type="ECO:0000313" key="2">
    <source>
        <dbReference type="EMBL" id="SJX62663.1"/>
    </source>
</evidence>
<gene>
    <name evidence="2" type="ORF">SRS1_21020</name>
</gene>
<feature type="signal peptide" evidence="1">
    <location>
        <begin position="1"/>
        <end position="22"/>
    </location>
</feature>
<feature type="chain" id="PRO_5014841419" evidence="1">
    <location>
        <begin position="23"/>
        <end position="191"/>
    </location>
</feature>
<dbReference type="Proteomes" id="UP000239563">
    <property type="component" value="Chromosome V"/>
</dbReference>
<dbReference type="AlphaFoldDB" id="A0A2N8UE57"/>
<proteinExistence type="predicted"/>
<organism evidence="2 3">
    <name type="scientific">Sporisorium reilianum f. sp. reilianum</name>
    <dbReference type="NCBI Taxonomy" id="72559"/>
    <lineage>
        <taxon>Eukaryota</taxon>
        <taxon>Fungi</taxon>
        <taxon>Dikarya</taxon>
        <taxon>Basidiomycota</taxon>
        <taxon>Ustilaginomycotina</taxon>
        <taxon>Ustilaginomycetes</taxon>
        <taxon>Ustilaginales</taxon>
        <taxon>Ustilaginaceae</taxon>
        <taxon>Sporisorium</taxon>
    </lineage>
</organism>
<sequence>MTQPRLLAMALAFAMLIALSLAHPVDTDSMDHRMRLKAQTMISLHHRQKQIPYVSLDVKYPVSTFKRAPDNAFYDQALNMARNGGAHYVADEDIDRSPRQAALRKALSFRNTNHYFYTTVGPDTDLGRQMGLKSAESGGRDKVAWLLWKHSQGGPADVVSVDLLEDHHFPWKSEGYMEPFGEVLARGFRYR</sequence>
<accession>A0A2N8UE57</accession>
<dbReference type="EMBL" id="LT795058">
    <property type="protein sequence ID" value="SJX62663.1"/>
    <property type="molecule type" value="Genomic_DNA"/>
</dbReference>
<keyword evidence="1" id="KW-0732">Signal</keyword>
<evidence type="ECO:0000256" key="1">
    <source>
        <dbReference type="SAM" id="SignalP"/>
    </source>
</evidence>
<reference evidence="2 3" key="1">
    <citation type="submission" date="2017-02" db="EMBL/GenBank/DDBJ databases">
        <authorList>
            <person name="Peterson S.W."/>
        </authorList>
    </citation>
    <scope>NUCLEOTIDE SEQUENCE [LARGE SCALE GENOMIC DNA]</scope>
    <source>
        <strain evidence="2 3">SRS1_H2-8</strain>
    </source>
</reference>
<protein>
    <submittedName>
        <fullName evidence="2">Uncharacterized protein</fullName>
    </submittedName>
</protein>